<evidence type="ECO:0000259" key="6">
    <source>
        <dbReference type="Pfam" id="PF00561"/>
    </source>
</evidence>
<evidence type="ECO:0000256" key="2">
    <source>
        <dbReference type="ARBA" id="ARBA00022729"/>
    </source>
</evidence>
<dbReference type="Gene3D" id="3.40.50.1820">
    <property type="entry name" value="alpha/beta hydrolase"/>
    <property type="match status" value="1"/>
</dbReference>
<evidence type="ECO:0000313" key="8">
    <source>
        <dbReference type="EMBL" id="CAB4579123.1"/>
    </source>
</evidence>
<keyword evidence="5" id="KW-0472">Membrane</keyword>
<gene>
    <name evidence="8" type="ORF">UFOPK1493_02934</name>
</gene>
<feature type="transmembrane region" description="Helical" evidence="5">
    <location>
        <begin position="25"/>
        <end position="46"/>
    </location>
</feature>
<sequence>MSSDPIANESVDTSDTTPPQRRRGLPVLATLLVVALVGGLVTGIVASRSEDSVPELVWAPVDGGLEEATLTVPVDHADADGATLELRVLRRPADDPTARIGSMIVNPGGPGFGAEMLLTNAEEIFDAELLDVFDIVGLDPRGTGGSTPVIDCIDDYDALDAASDLTPADDAARQAQIDAVRAYAVGCVERTGDAIAHMSTASTARDIDVLRRALGEETVTFFGTSYGCELGATWATLHPETVRAAVLDGCADPTADPLEEGRQQAIGFQASVEAFLARCVDVGAECPIPHDGDPADALRALWARADAEGIPSLPGRPAVNEAILRTATMVSMYSEDTWPVFATAIAMALDGDGSLLTQLADAYTQRREDGTWGDELEAFSVISCMDADRLPTVEEQAALDAELSAIAPLVYPEGVFTVPFCDALPHPADEPVTITGEGAPALLVIGNTGDPATPFASTERMAAALESAVLVAVESNDHGGYGSNDCIDGLVHRYLLEGSVPADGTRC</sequence>
<dbReference type="InterPro" id="IPR051601">
    <property type="entry name" value="Serine_prot/Carboxylest_S33"/>
</dbReference>
<dbReference type="AlphaFoldDB" id="A0A6J6EWM9"/>
<dbReference type="Pfam" id="PF00561">
    <property type="entry name" value="Abhydrolase_1"/>
    <property type="match status" value="1"/>
</dbReference>
<evidence type="ECO:0000256" key="4">
    <source>
        <dbReference type="SAM" id="MobiDB-lite"/>
    </source>
</evidence>
<dbReference type="GO" id="GO:0016787">
    <property type="term" value="F:hydrolase activity"/>
    <property type="evidence" value="ECO:0007669"/>
    <property type="project" value="UniProtKB-KW"/>
</dbReference>
<dbReference type="InterPro" id="IPR013595">
    <property type="entry name" value="Pept_S33_TAP-like_C"/>
</dbReference>
<feature type="domain" description="AB hydrolase-1" evidence="6">
    <location>
        <begin position="103"/>
        <end position="279"/>
    </location>
</feature>
<dbReference type="InterPro" id="IPR029058">
    <property type="entry name" value="AB_hydrolase_fold"/>
</dbReference>
<evidence type="ECO:0000259" key="7">
    <source>
        <dbReference type="Pfam" id="PF08386"/>
    </source>
</evidence>
<keyword evidence="3" id="KW-0378">Hydrolase</keyword>
<dbReference type="PANTHER" id="PTHR43248">
    <property type="entry name" value="2-SUCCINYL-6-HYDROXY-2,4-CYCLOHEXADIENE-1-CARBOXYLATE SYNTHASE"/>
    <property type="match status" value="1"/>
</dbReference>
<keyword evidence="5" id="KW-1133">Transmembrane helix</keyword>
<protein>
    <submittedName>
        <fullName evidence="8">Unannotated protein</fullName>
    </submittedName>
</protein>
<organism evidence="8">
    <name type="scientific">freshwater metagenome</name>
    <dbReference type="NCBI Taxonomy" id="449393"/>
    <lineage>
        <taxon>unclassified sequences</taxon>
        <taxon>metagenomes</taxon>
        <taxon>ecological metagenomes</taxon>
    </lineage>
</organism>
<dbReference type="EMBL" id="CAEZSR010000140">
    <property type="protein sequence ID" value="CAB4579123.1"/>
    <property type="molecule type" value="Genomic_DNA"/>
</dbReference>
<feature type="region of interest" description="Disordered" evidence="4">
    <location>
        <begin position="1"/>
        <end position="22"/>
    </location>
</feature>
<proteinExistence type="inferred from homology"/>
<evidence type="ECO:0000256" key="3">
    <source>
        <dbReference type="ARBA" id="ARBA00022801"/>
    </source>
</evidence>
<accession>A0A6J6EWM9</accession>
<keyword evidence="5" id="KW-0812">Transmembrane</keyword>
<dbReference type="InterPro" id="IPR000073">
    <property type="entry name" value="AB_hydrolase_1"/>
</dbReference>
<evidence type="ECO:0000256" key="1">
    <source>
        <dbReference type="ARBA" id="ARBA00010088"/>
    </source>
</evidence>
<keyword evidence="2" id="KW-0732">Signal</keyword>
<evidence type="ECO:0000256" key="5">
    <source>
        <dbReference type="SAM" id="Phobius"/>
    </source>
</evidence>
<dbReference type="Pfam" id="PF08386">
    <property type="entry name" value="Abhydrolase_4"/>
    <property type="match status" value="1"/>
</dbReference>
<comment type="similarity">
    <text evidence="1">Belongs to the peptidase S33 family.</text>
</comment>
<feature type="compositionally biased region" description="Polar residues" evidence="4">
    <location>
        <begin position="1"/>
        <end position="19"/>
    </location>
</feature>
<reference evidence="8" key="1">
    <citation type="submission" date="2020-05" db="EMBL/GenBank/DDBJ databases">
        <authorList>
            <person name="Chiriac C."/>
            <person name="Salcher M."/>
            <person name="Ghai R."/>
            <person name="Kavagutti S V."/>
        </authorList>
    </citation>
    <scope>NUCLEOTIDE SEQUENCE</scope>
</reference>
<name>A0A6J6EWM9_9ZZZZ</name>
<dbReference type="SUPFAM" id="SSF53474">
    <property type="entry name" value="alpha/beta-Hydrolases"/>
    <property type="match status" value="1"/>
</dbReference>
<dbReference type="PANTHER" id="PTHR43248:SF29">
    <property type="entry name" value="TRIPEPTIDYL AMINOPEPTIDASE"/>
    <property type="match status" value="1"/>
</dbReference>
<feature type="domain" description="Peptidase S33 tripeptidyl aminopeptidase-like C-terminal" evidence="7">
    <location>
        <begin position="421"/>
        <end position="507"/>
    </location>
</feature>